<gene>
    <name evidence="2" type="ORF">NEOLI_002470</name>
</gene>
<sequence length="136" mass="15377">MKRKRVPQNPSRSSSPSIGPSPPPENPVPGSKPRGRGAHFGEGGIKAMDDHFAHDYDPSKDVDRSETLDDWAMALDAMRDRDRWKEMGRQKPQDRDIGESNFPIYSKGTREWDRGKVVDNKSGECGLTIWGRTREL</sequence>
<feature type="compositionally biased region" description="Basic and acidic residues" evidence="1">
    <location>
        <begin position="83"/>
        <end position="98"/>
    </location>
</feature>
<dbReference type="PANTHER" id="PTHR40132:SF1">
    <property type="entry name" value="PRE-MRNA-SPLICING FACTOR 38B"/>
    <property type="match status" value="1"/>
</dbReference>
<organism evidence="2 3">
    <name type="scientific">Neolecta irregularis (strain DAH-3)</name>
    <dbReference type="NCBI Taxonomy" id="1198029"/>
    <lineage>
        <taxon>Eukaryota</taxon>
        <taxon>Fungi</taxon>
        <taxon>Dikarya</taxon>
        <taxon>Ascomycota</taxon>
        <taxon>Taphrinomycotina</taxon>
        <taxon>Neolectales</taxon>
        <taxon>Neolectaceae</taxon>
        <taxon>Neolecta</taxon>
    </lineage>
</organism>
<name>A0A1U7LJ36_NEOID</name>
<dbReference type="EMBL" id="LXFE01002965">
    <property type="protein sequence ID" value="OLL22665.1"/>
    <property type="molecule type" value="Genomic_DNA"/>
</dbReference>
<protein>
    <submittedName>
        <fullName evidence="2">Uncharacterized protein</fullName>
    </submittedName>
</protein>
<dbReference type="Proteomes" id="UP000186594">
    <property type="component" value="Unassembled WGS sequence"/>
</dbReference>
<evidence type="ECO:0000256" key="1">
    <source>
        <dbReference type="SAM" id="MobiDB-lite"/>
    </source>
</evidence>
<feature type="region of interest" description="Disordered" evidence="1">
    <location>
        <begin position="1"/>
        <end position="63"/>
    </location>
</feature>
<proteinExistence type="predicted"/>
<reference evidence="2 3" key="1">
    <citation type="submission" date="2016-04" db="EMBL/GenBank/DDBJ databases">
        <title>Evolutionary innovation and constraint leading to complex multicellularity in the Ascomycota.</title>
        <authorList>
            <person name="Cisse O."/>
            <person name="Nguyen A."/>
            <person name="Hewitt D.A."/>
            <person name="Jedd G."/>
            <person name="Stajich J.E."/>
        </authorList>
    </citation>
    <scope>NUCLEOTIDE SEQUENCE [LARGE SCALE GENOMIC DNA]</scope>
    <source>
        <strain evidence="2 3">DAH-3</strain>
    </source>
</reference>
<dbReference type="AlphaFoldDB" id="A0A1U7LJ36"/>
<feature type="compositionally biased region" description="Basic and acidic residues" evidence="1">
    <location>
        <begin position="47"/>
        <end position="63"/>
    </location>
</feature>
<feature type="region of interest" description="Disordered" evidence="1">
    <location>
        <begin position="83"/>
        <end position="106"/>
    </location>
</feature>
<keyword evidence="3" id="KW-1185">Reference proteome</keyword>
<dbReference type="STRING" id="1198029.A0A1U7LJ36"/>
<dbReference type="OrthoDB" id="2431475at2759"/>
<comment type="caution">
    <text evidence="2">The sequence shown here is derived from an EMBL/GenBank/DDBJ whole genome shotgun (WGS) entry which is preliminary data.</text>
</comment>
<evidence type="ECO:0000313" key="3">
    <source>
        <dbReference type="Proteomes" id="UP000186594"/>
    </source>
</evidence>
<evidence type="ECO:0000313" key="2">
    <source>
        <dbReference type="EMBL" id="OLL22665.1"/>
    </source>
</evidence>
<accession>A0A1U7LJ36</accession>
<feature type="compositionally biased region" description="Low complexity" evidence="1">
    <location>
        <begin position="7"/>
        <end position="18"/>
    </location>
</feature>
<dbReference type="PANTHER" id="PTHR40132">
    <property type="entry name" value="PRE-MRNA-SPLICING FACTOR 38B"/>
    <property type="match status" value="1"/>
</dbReference>